<evidence type="ECO:0000256" key="4">
    <source>
        <dbReference type="ARBA" id="ARBA00022741"/>
    </source>
</evidence>
<dbReference type="PROSITE" id="PS00108">
    <property type="entry name" value="PROTEIN_KINASE_ST"/>
    <property type="match status" value="1"/>
</dbReference>
<evidence type="ECO:0000256" key="2">
    <source>
        <dbReference type="ARBA" id="ARBA00022527"/>
    </source>
</evidence>
<evidence type="ECO:0000313" key="12">
    <source>
        <dbReference type="EMBL" id="BCI51591.1"/>
    </source>
</evidence>
<evidence type="ECO:0000256" key="9">
    <source>
        <dbReference type="SAM" id="MobiDB-lite"/>
    </source>
</evidence>
<evidence type="ECO:0000256" key="7">
    <source>
        <dbReference type="ARBA" id="ARBA00047899"/>
    </source>
</evidence>
<proteinExistence type="predicted"/>
<organism evidence="12 13">
    <name type="scientific">Mycolicibacterium litorale</name>
    <dbReference type="NCBI Taxonomy" id="758802"/>
    <lineage>
        <taxon>Bacteria</taxon>
        <taxon>Bacillati</taxon>
        <taxon>Actinomycetota</taxon>
        <taxon>Actinomycetes</taxon>
        <taxon>Mycobacteriales</taxon>
        <taxon>Mycobacteriaceae</taxon>
        <taxon>Mycolicibacterium</taxon>
    </lineage>
</organism>
<name>A0A6S6P212_9MYCO</name>
<dbReference type="Proteomes" id="UP000515734">
    <property type="component" value="Chromosome"/>
</dbReference>
<gene>
    <name evidence="12" type="ORF">NIIDNTM18_08690</name>
</gene>
<dbReference type="SUPFAM" id="SSF56112">
    <property type="entry name" value="Protein kinase-like (PK-like)"/>
    <property type="match status" value="1"/>
</dbReference>
<evidence type="ECO:0000259" key="11">
    <source>
        <dbReference type="PROSITE" id="PS50011"/>
    </source>
</evidence>
<dbReference type="GO" id="GO:0005524">
    <property type="term" value="F:ATP binding"/>
    <property type="evidence" value="ECO:0007669"/>
    <property type="project" value="UniProtKB-KW"/>
</dbReference>
<keyword evidence="2" id="KW-0723">Serine/threonine-protein kinase</keyword>
<dbReference type="AlphaFoldDB" id="A0A6S6P212"/>
<keyword evidence="4" id="KW-0547">Nucleotide-binding</keyword>
<evidence type="ECO:0000256" key="8">
    <source>
        <dbReference type="ARBA" id="ARBA00048679"/>
    </source>
</evidence>
<dbReference type="EC" id="2.7.11.1" evidence="1"/>
<comment type="catalytic activity">
    <reaction evidence="7">
        <text>L-threonyl-[protein] + ATP = O-phospho-L-threonyl-[protein] + ADP + H(+)</text>
        <dbReference type="Rhea" id="RHEA:46608"/>
        <dbReference type="Rhea" id="RHEA-COMP:11060"/>
        <dbReference type="Rhea" id="RHEA-COMP:11605"/>
        <dbReference type="ChEBI" id="CHEBI:15378"/>
        <dbReference type="ChEBI" id="CHEBI:30013"/>
        <dbReference type="ChEBI" id="CHEBI:30616"/>
        <dbReference type="ChEBI" id="CHEBI:61977"/>
        <dbReference type="ChEBI" id="CHEBI:456216"/>
        <dbReference type="EC" id="2.7.11.1"/>
    </reaction>
</comment>
<evidence type="ECO:0000256" key="1">
    <source>
        <dbReference type="ARBA" id="ARBA00012513"/>
    </source>
</evidence>
<keyword evidence="3" id="KW-0808">Transferase</keyword>
<keyword evidence="10" id="KW-0472">Membrane</keyword>
<dbReference type="InterPro" id="IPR011009">
    <property type="entry name" value="Kinase-like_dom_sf"/>
</dbReference>
<keyword evidence="5 12" id="KW-0418">Kinase</keyword>
<evidence type="ECO:0000256" key="3">
    <source>
        <dbReference type="ARBA" id="ARBA00022679"/>
    </source>
</evidence>
<evidence type="ECO:0000313" key="13">
    <source>
        <dbReference type="Proteomes" id="UP000515734"/>
    </source>
</evidence>
<dbReference type="InterPro" id="IPR008271">
    <property type="entry name" value="Ser/Thr_kinase_AS"/>
</dbReference>
<feature type="region of interest" description="Disordered" evidence="9">
    <location>
        <begin position="469"/>
        <end position="502"/>
    </location>
</feature>
<dbReference type="EMBL" id="AP023287">
    <property type="protein sequence ID" value="BCI51591.1"/>
    <property type="molecule type" value="Genomic_DNA"/>
</dbReference>
<evidence type="ECO:0000256" key="10">
    <source>
        <dbReference type="SAM" id="Phobius"/>
    </source>
</evidence>
<feature type="compositionally biased region" description="Pro residues" evidence="9">
    <location>
        <begin position="488"/>
        <end position="497"/>
    </location>
</feature>
<keyword evidence="6" id="KW-0067">ATP-binding</keyword>
<dbReference type="InterPro" id="IPR000719">
    <property type="entry name" value="Prot_kinase_dom"/>
</dbReference>
<keyword evidence="10" id="KW-0812">Transmembrane</keyword>
<evidence type="ECO:0000256" key="6">
    <source>
        <dbReference type="ARBA" id="ARBA00022840"/>
    </source>
</evidence>
<reference evidence="12 13" key="1">
    <citation type="submission" date="2020-07" db="EMBL/GenBank/DDBJ databases">
        <title>Complete genome sequence of Mycolicibacterium litorale like strain isolated from cardiac implantable electronic device infection.</title>
        <authorList>
            <person name="Fukano H."/>
            <person name="Miyama H."/>
            <person name="Hoshino Y."/>
        </authorList>
    </citation>
    <scope>NUCLEOTIDE SEQUENCE [LARGE SCALE GENOMIC DNA]</scope>
    <source>
        <strain evidence="12 13">NIIDNTM18</strain>
    </source>
</reference>
<feature type="transmembrane region" description="Helical" evidence="10">
    <location>
        <begin position="327"/>
        <end position="349"/>
    </location>
</feature>
<dbReference type="CDD" id="cd14014">
    <property type="entry name" value="STKc_PknB_like"/>
    <property type="match status" value="1"/>
</dbReference>
<comment type="catalytic activity">
    <reaction evidence="8">
        <text>L-seryl-[protein] + ATP = O-phospho-L-seryl-[protein] + ADP + H(+)</text>
        <dbReference type="Rhea" id="RHEA:17989"/>
        <dbReference type="Rhea" id="RHEA-COMP:9863"/>
        <dbReference type="Rhea" id="RHEA-COMP:11604"/>
        <dbReference type="ChEBI" id="CHEBI:15378"/>
        <dbReference type="ChEBI" id="CHEBI:29999"/>
        <dbReference type="ChEBI" id="CHEBI:30616"/>
        <dbReference type="ChEBI" id="CHEBI:83421"/>
        <dbReference type="ChEBI" id="CHEBI:456216"/>
        <dbReference type="EC" id="2.7.11.1"/>
    </reaction>
</comment>
<dbReference type="FunFam" id="3.30.200.20:FF:000035">
    <property type="entry name" value="Serine/threonine protein kinase Stk1"/>
    <property type="match status" value="1"/>
</dbReference>
<dbReference type="PANTHER" id="PTHR43289:SF6">
    <property type="entry name" value="SERINE_THREONINE-PROTEIN KINASE NEKL-3"/>
    <property type="match status" value="1"/>
</dbReference>
<keyword evidence="10" id="KW-1133">Transmembrane helix</keyword>
<dbReference type="PANTHER" id="PTHR43289">
    <property type="entry name" value="MITOGEN-ACTIVATED PROTEIN KINASE KINASE KINASE 20-RELATED"/>
    <property type="match status" value="1"/>
</dbReference>
<dbReference type="PROSITE" id="PS50011">
    <property type="entry name" value="PROTEIN_KINASE_DOM"/>
    <property type="match status" value="1"/>
</dbReference>
<dbReference type="SMART" id="SM00220">
    <property type="entry name" value="S_TKc"/>
    <property type="match status" value="1"/>
</dbReference>
<evidence type="ECO:0000256" key="5">
    <source>
        <dbReference type="ARBA" id="ARBA00022777"/>
    </source>
</evidence>
<dbReference type="Gene3D" id="1.10.510.10">
    <property type="entry name" value="Transferase(Phosphotransferase) domain 1"/>
    <property type="match status" value="1"/>
</dbReference>
<dbReference type="Pfam" id="PF00069">
    <property type="entry name" value="Pkinase"/>
    <property type="match status" value="1"/>
</dbReference>
<dbReference type="PROSITE" id="PS50890">
    <property type="entry name" value="PUA"/>
    <property type="match status" value="1"/>
</dbReference>
<sequence length="630" mass="67788">MGSGGYHYGMPLGDGTKIAGYTIQRMLGSGGMGEVYLAQHPRLPRQDALKVLKSDISADPDFLERFNREADLAAKLWHPHIVGIHDRGKYRGRLWISMDFVDGTDVGRLLQDRYPAGMPVELALEIVTAVAGALDYAHSRGLLHRDVKPANILVADVGSGERRILLSDFGVARDLADDTSGGLTATNMTVGTAAYAAPEQLMGLDVDGRTDQYSLAVTAYHMLTGAPPFQNSKAAVVIGQHLNATPPRLADAHPELAPLDPAMQRALAKDPEERYDTCMEFARALVTPESSHVHASLDAAETMVRPVAPPPSTPAPGPETAARSRTAVWLAAAVVVLVVVAGALGYLIFAPGDDEPAPEPFTLAGTLRLPDEVIKTGGLPGGYTCAGTEAYGDIGPNAPVTVEDESGKLLAKGAINRSDSEREGCSLSFRVSQVPSGAEFYRVQVADHAEGNYTEAEAKAGVEVEISVVEPEPEPEPEPSPSTVTKTLPPPPPPPASVTPDVERRSLSQLQAIARNDRAYVSLYLADRWLPQLSAKRVGLEAEGTVWDNEQILEEHLAFRDNYPNVRLLWSGDWSTYDGRNYWITIVGWTQSDPDQVLSWCSYHGFGRDHCIAKIVSTSRGPAGTTKTNP</sequence>
<dbReference type="Gene3D" id="3.30.200.20">
    <property type="entry name" value="Phosphorylase Kinase, domain 1"/>
    <property type="match status" value="1"/>
</dbReference>
<accession>A0A6S6P212</accession>
<dbReference type="GO" id="GO:0080090">
    <property type="term" value="P:regulation of primary metabolic process"/>
    <property type="evidence" value="ECO:0007669"/>
    <property type="project" value="UniProtKB-ARBA"/>
</dbReference>
<protein>
    <recommendedName>
        <fullName evidence="1">non-specific serine/threonine protein kinase</fullName>
        <ecNumber evidence="1">2.7.11.1</ecNumber>
    </recommendedName>
</protein>
<dbReference type="GO" id="GO:0004674">
    <property type="term" value="F:protein serine/threonine kinase activity"/>
    <property type="evidence" value="ECO:0007669"/>
    <property type="project" value="UniProtKB-KW"/>
</dbReference>
<feature type="domain" description="Protein kinase" evidence="11">
    <location>
        <begin position="21"/>
        <end position="297"/>
    </location>
</feature>